<reference evidence="4 5" key="1">
    <citation type="submission" date="2020-02" db="EMBL/GenBank/DDBJ databases">
        <title>Draft genome sequence of Haematococcus lacustris strain NIES-144.</title>
        <authorList>
            <person name="Morimoto D."/>
            <person name="Nakagawa S."/>
            <person name="Yoshida T."/>
            <person name="Sawayama S."/>
        </authorList>
    </citation>
    <scope>NUCLEOTIDE SEQUENCE [LARGE SCALE GENOMIC DNA]</scope>
    <source>
        <strain evidence="4 5">NIES-144</strain>
    </source>
</reference>
<dbReference type="InterPro" id="IPR025875">
    <property type="entry name" value="Leu-rich_rpt_4"/>
</dbReference>
<dbReference type="Pfam" id="PF12799">
    <property type="entry name" value="LRR_4"/>
    <property type="match status" value="1"/>
</dbReference>
<dbReference type="SMART" id="SM00365">
    <property type="entry name" value="LRR_SD22"/>
    <property type="match status" value="2"/>
</dbReference>
<name>A0A699Z185_HAELA</name>
<evidence type="ECO:0000313" key="4">
    <source>
        <dbReference type="EMBL" id="GFH15275.1"/>
    </source>
</evidence>
<dbReference type="AlphaFoldDB" id="A0A699Z185"/>
<feature type="non-terminal residue" evidence="4">
    <location>
        <position position="1"/>
    </location>
</feature>
<evidence type="ECO:0000256" key="3">
    <source>
        <dbReference type="ARBA" id="ARBA00022737"/>
    </source>
</evidence>
<proteinExistence type="predicted"/>
<dbReference type="PANTHER" id="PTHR46759:SF1">
    <property type="entry name" value="LEUCINE-RICH REPEAT-CONTAINING PROTEIN 72"/>
    <property type="match status" value="1"/>
</dbReference>
<comment type="caution">
    <text evidence="4">The sequence shown here is derived from an EMBL/GenBank/DDBJ whole genome shotgun (WGS) entry which is preliminary data.</text>
</comment>
<dbReference type="GO" id="GO:0005930">
    <property type="term" value="C:axoneme"/>
    <property type="evidence" value="ECO:0007669"/>
    <property type="project" value="UniProtKB-SubCell"/>
</dbReference>
<dbReference type="PANTHER" id="PTHR46759">
    <property type="entry name" value="LEUCINE-RICH REPEAT-CONTAINING PROTEIN 72"/>
    <property type="match status" value="1"/>
</dbReference>
<accession>A0A699Z185</accession>
<comment type="subcellular location">
    <subcellularLocation>
        <location evidence="1">Cytoplasm</location>
        <location evidence="1">Cytoskeleton</location>
        <location evidence="1">Cilium axoneme</location>
    </subcellularLocation>
</comment>
<protein>
    <submittedName>
        <fullName evidence="4">Uncharacterized protein</fullName>
    </submittedName>
</protein>
<keyword evidence="5" id="KW-1185">Reference proteome</keyword>
<dbReference type="Proteomes" id="UP000485058">
    <property type="component" value="Unassembled WGS sequence"/>
</dbReference>
<sequence>MSKVVISEPAKELAGKGEKNAKYIRECTELYLGNKGIEKLRGFEPFVSLESLWLNNNKLKKLNNLDANIRIKTLYAHNNQICTLKGSLACLHFLDTLDLSNNQLRDLDKLVAQLGKLKFLKTLNLK</sequence>
<dbReference type="PROSITE" id="PS51450">
    <property type="entry name" value="LRR"/>
    <property type="match status" value="2"/>
</dbReference>
<dbReference type="EMBL" id="BLLF01000828">
    <property type="protein sequence ID" value="GFH15275.1"/>
    <property type="molecule type" value="Genomic_DNA"/>
</dbReference>
<dbReference type="SUPFAM" id="SSF52058">
    <property type="entry name" value="L domain-like"/>
    <property type="match status" value="1"/>
</dbReference>
<gene>
    <name evidence="4" type="ORF">HaLaN_11472</name>
</gene>
<organism evidence="4 5">
    <name type="scientific">Haematococcus lacustris</name>
    <name type="common">Green alga</name>
    <name type="synonym">Haematococcus pluvialis</name>
    <dbReference type="NCBI Taxonomy" id="44745"/>
    <lineage>
        <taxon>Eukaryota</taxon>
        <taxon>Viridiplantae</taxon>
        <taxon>Chlorophyta</taxon>
        <taxon>core chlorophytes</taxon>
        <taxon>Chlorophyceae</taxon>
        <taxon>CS clade</taxon>
        <taxon>Chlamydomonadales</taxon>
        <taxon>Haematococcaceae</taxon>
        <taxon>Haematococcus</taxon>
    </lineage>
</organism>
<dbReference type="Gene3D" id="3.80.10.10">
    <property type="entry name" value="Ribonuclease Inhibitor"/>
    <property type="match status" value="1"/>
</dbReference>
<keyword evidence="2" id="KW-0433">Leucine-rich repeat</keyword>
<evidence type="ECO:0000256" key="2">
    <source>
        <dbReference type="ARBA" id="ARBA00022614"/>
    </source>
</evidence>
<evidence type="ECO:0000313" key="5">
    <source>
        <dbReference type="Proteomes" id="UP000485058"/>
    </source>
</evidence>
<dbReference type="InterPro" id="IPR032675">
    <property type="entry name" value="LRR_dom_sf"/>
</dbReference>
<dbReference type="InterPro" id="IPR001611">
    <property type="entry name" value="Leu-rich_rpt"/>
</dbReference>
<keyword evidence="3" id="KW-0677">Repeat</keyword>
<dbReference type="InterPro" id="IPR042655">
    <property type="entry name" value="LRC72"/>
</dbReference>
<evidence type="ECO:0000256" key="1">
    <source>
        <dbReference type="ARBA" id="ARBA00004430"/>
    </source>
</evidence>
<feature type="non-terminal residue" evidence="4">
    <location>
        <position position="126"/>
    </location>
</feature>